<dbReference type="RefSeq" id="WP_165336237.1">
    <property type="nucleotide sequence ID" value="NZ_JAAKZW010000253.1"/>
</dbReference>
<feature type="compositionally biased region" description="Low complexity" evidence="1">
    <location>
        <begin position="53"/>
        <end position="65"/>
    </location>
</feature>
<evidence type="ECO:0000313" key="3">
    <source>
        <dbReference type="Proteomes" id="UP000481109"/>
    </source>
</evidence>
<gene>
    <name evidence="2" type="ORF">G6045_34980</name>
</gene>
<dbReference type="Proteomes" id="UP000481109">
    <property type="component" value="Unassembled WGS sequence"/>
</dbReference>
<protein>
    <submittedName>
        <fullName evidence="2">Uncharacterized protein</fullName>
    </submittedName>
</protein>
<sequence>MKVRRVRAIAVFVIVFVALTGARRGGGGCDDDHDSSGSGSSHGSSGGGGGGDADSSASVAPSPSSTTTYGEQDVTIDACELTPEADYLGKARLTYRVTNGNTDQSASYKITFAVLRTSDKQVLTIPTLSIDNLAPGRTQAGTITEAATTADDDMRTLDAHCIVSRVDKTDF</sequence>
<organism evidence="2 3">
    <name type="scientific">Streptomyces mesophilus</name>
    <dbReference type="NCBI Taxonomy" id="1775132"/>
    <lineage>
        <taxon>Bacteria</taxon>
        <taxon>Bacillati</taxon>
        <taxon>Actinomycetota</taxon>
        <taxon>Actinomycetes</taxon>
        <taxon>Kitasatosporales</taxon>
        <taxon>Streptomycetaceae</taxon>
        <taxon>Streptomyces</taxon>
    </lineage>
</organism>
<evidence type="ECO:0000256" key="1">
    <source>
        <dbReference type="SAM" id="MobiDB-lite"/>
    </source>
</evidence>
<keyword evidence="3" id="KW-1185">Reference proteome</keyword>
<feature type="region of interest" description="Disordered" evidence="1">
    <location>
        <begin position="24"/>
        <end position="71"/>
    </location>
</feature>
<accession>A0A6G4XTD0</accession>
<name>A0A6G4XTD0_9ACTN</name>
<dbReference type="EMBL" id="JAAKZW010000253">
    <property type="protein sequence ID" value="NGO80825.1"/>
    <property type="molecule type" value="Genomic_DNA"/>
</dbReference>
<evidence type="ECO:0000313" key="2">
    <source>
        <dbReference type="EMBL" id="NGO80825.1"/>
    </source>
</evidence>
<reference evidence="2 3" key="1">
    <citation type="submission" date="2020-02" db="EMBL/GenBank/DDBJ databases">
        <title>Whole-genome analyses of novel actinobacteria.</title>
        <authorList>
            <person name="Sahin N."/>
            <person name="Tokatli A."/>
        </authorList>
    </citation>
    <scope>NUCLEOTIDE SEQUENCE [LARGE SCALE GENOMIC DNA]</scope>
    <source>
        <strain evidence="2 3">YC504</strain>
    </source>
</reference>
<proteinExistence type="predicted"/>
<dbReference type="AlphaFoldDB" id="A0A6G4XTD0"/>
<comment type="caution">
    <text evidence="2">The sequence shown here is derived from an EMBL/GenBank/DDBJ whole genome shotgun (WGS) entry which is preliminary data.</text>
</comment>